<dbReference type="Proteomes" id="UP001439008">
    <property type="component" value="Unassembled WGS sequence"/>
</dbReference>
<evidence type="ECO:0000313" key="7">
    <source>
        <dbReference type="EMBL" id="MES1921342.1"/>
    </source>
</evidence>
<proteinExistence type="predicted"/>
<evidence type="ECO:0000256" key="2">
    <source>
        <dbReference type="ARBA" id="ARBA00012137"/>
    </source>
</evidence>
<evidence type="ECO:0000256" key="3">
    <source>
        <dbReference type="ARBA" id="ARBA00022679"/>
    </source>
</evidence>
<dbReference type="PANTHER" id="PTHR10285">
    <property type="entry name" value="URIDINE KINASE"/>
    <property type="match status" value="1"/>
</dbReference>
<keyword evidence="3" id="KW-0808">Transferase</keyword>
<dbReference type="InterPro" id="IPR006083">
    <property type="entry name" value="PRK/URK"/>
</dbReference>
<evidence type="ECO:0000259" key="6">
    <source>
        <dbReference type="Pfam" id="PF00485"/>
    </source>
</evidence>
<dbReference type="InterPro" id="IPR000764">
    <property type="entry name" value="Uridine_kinase-like"/>
</dbReference>
<comment type="caution">
    <text evidence="7">The sequence shown here is derived from an EMBL/GenBank/DDBJ whole genome shotgun (WGS) entry which is preliminary data.</text>
</comment>
<accession>A0ABV2ANU4</accession>
<comment type="pathway">
    <text evidence="1">Pyrimidine metabolism; UMP biosynthesis via salvage pathway; UMP from uridine: step 1/1.</text>
</comment>
<evidence type="ECO:0000256" key="4">
    <source>
        <dbReference type="ARBA" id="ARBA00022741"/>
    </source>
</evidence>
<name>A0ABV2ANU4_9EUKA</name>
<keyword evidence="8" id="KW-1185">Reference proteome</keyword>
<reference evidence="7 8" key="1">
    <citation type="journal article" date="2024" name="BMC Biol.">
        <title>Comparative genomics of Ascetosporea gives new insight into the evolutionary basis for animal parasitism in Rhizaria.</title>
        <authorList>
            <person name="Hiltunen Thoren M."/>
            <person name="Onut-Brannstrom I."/>
            <person name="Alfjorden A."/>
            <person name="Peckova H."/>
            <person name="Swords F."/>
            <person name="Hooper C."/>
            <person name="Holzer A.S."/>
            <person name="Bass D."/>
            <person name="Burki F."/>
        </authorList>
    </citation>
    <scope>NUCLEOTIDE SEQUENCE [LARGE SCALE GENOMIC DNA]</scope>
    <source>
        <strain evidence="7">20-A016</strain>
    </source>
</reference>
<dbReference type="CDD" id="cd02023">
    <property type="entry name" value="UMPK"/>
    <property type="match status" value="1"/>
</dbReference>
<dbReference type="Pfam" id="PF00485">
    <property type="entry name" value="PRK"/>
    <property type="match status" value="1"/>
</dbReference>
<gene>
    <name evidence="7" type="ORF">MHBO_002879</name>
</gene>
<dbReference type="InterPro" id="IPR027417">
    <property type="entry name" value="P-loop_NTPase"/>
</dbReference>
<dbReference type="SUPFAM" id="SSF52540">
    <property type="entry name" value="P-loop containing nucleoside triphosphate hydrolases"/>
    <property type="match status" value="1"/>
</dbReference>
<dbReference type="EMBL" id="JBDODL010001261">
    <property type="protein sequence ID" value="MES1921342.1"/>
    <property type="molecule type" value="Genomic_DNA"/>
</dbReference>
<feature type="domain" description="Phosphoribulokinase/uridine kinase" evidence="6">
    <location>
        <begin position="10"/>
        <end position="145"/>
    </location>
</feature>
<organism evidence="7 8">
    <name type="scientific">Bonamia ostreae</name>
    <dbReference type="NCBI Taxonomy" id="126728"/>
    <lineage>
        <taxon>Eukaryota</taxon>
        <taxon>Sar</taxon>
        <taxon>Rhizaria</taxon>
        <taxon>Endomyxa</taxon>
        <taxon>Ascetosporea</taxon>
        <taxon>Haplosporida</taxon>
        <taxon>Bonamia</taxon>
    </lineage>
</organism>
<dbReference type="Gene3D" id="3.40.50.300">
    <property type="entry name" value="P-loop containing nucleotide triphosphate hydrolases"/>
    <property type="match status" value="1"/>
</dbReference>
<evidence type="ECO:0000256" key="5">
    <source>
        <dbReference type="ARBA" id="ARBA00022777"/>
    </source>
</evidence>
<feature type="non-terminal residue" evidence="7">
    <location>
        <position position="145"/>
    </location>
</feature>
<evidence type="ECO:0000313" key="8">
    <source>
        <dbReference type="Proteomes" id="UP001439008"/>
    </source>
</evidence>
<sequence>MTPSKKHTLIILMNGGTASGKTTVCEQIVRGLEKLSVRIISLDNYYRTPSKEEMENISKYNFDHPDSFDWKLMKENLESIKKRETTQIPLYDFRTHSRLEETETLAPVDVLIIEGILACYDKDVRDLADMIVFVDTDSDLRLMRR</sequence>
<evidence type="ECO:0000256" key="1">
    <source>
        <dbReference type="ARBA" id="ARBA00004690"/>
    </source>
</evidence>
<dbReference type="PRINTS" id="PR00988">
    <property type="entry name" value="URIDINKINASE"/>
</dbReference>
<keyword evidence="4" id="KW-0547">Nucleotide-binding</keyword>
<protein>
    <recommendedName>
        <fullName evidence="2">uridine/cytidine kinase</fullName>
        <ecNumber evidence="2">2.7.1.48</ecNumber>
    </recommendedName>
</protein>
<keyword evidence="5" id="KW-0418">Kinase</keyword>
<dbReference type="EC" id="2.7.1.48" evidence="2"/>